<proteinExistence type="predicted"/>
<evidence type="ECO:0000313" key="3">
    <source>
        <dbReference type="EnsemblFungi" id="EJT68739"/>
    </source>
</evidence>
<reference evidence="2" key="3">
    <citation type="submission" date="2010-09" db="EMBL/GenBank/DDBJ databases">
        <title>Annotation of Gaeumannomyces graminis var. tritici R3-111a-1.</title>
        <authorList>
            <consortium name="The Broad Institute Genome Sequencing Platform"/>
            <person name="Ma L.-J."/>
            <person name="Dead R."/>
            <person name="Young S.K."/>
            <person name="Zeng Q."/>
            <person name="Gargeya S."/>
            <person name="Fitzgerald M."/>
            <person name="Haas B."/>
            <person name="Abouelleil A."/>
            <person name="Alvarado L."/>
            <person name="Arachchi H.M."/>
            <person name="Berlin A."/>
            <person name="Brown A."/>
            <person name="Chapman S.B."/>
            <person name="Chen Z."/>
            <person name="Dunbar C."/>
            <person name="Freedman E."/>
            <person name="Gearin G."/>
            <person name="Gellesch M."/>
            <person name="Goldberg J."/>
            <person name="Griggs A."/>
            <person name="Gujja S."/>
            <person name="Heiman D."/>
            <person name="Howarth C."/>
            <person name="Larson L."/>
            <person name="Lui A."/>
            <person name="MacDonald P.J.P."/>
            <person name="Mehta T."/>
            <person name="Montmayeur A."/>
            <person name="Murphy C."/>
            <person name="Neiman D."/>
            <person name="Pearson M."/>
            <person name="Priest M."/>
            <person name="Roberts A."/>
            <person name="Saif S."/>
            <person name="Shea T."/>
            <person name="Shenoy N."/>
            <person name="Sisk P."/>
            <person name="Stolte C."/>
            <person name="Sykes S."/>
            <person name="Yandava C."/>
            <person name="Wortman J."/>
            <person name="Nusbaum C."/>
            <person name="Birren B."/>
        </authorList>
    </citation>
    <scope>NUCLEOTIDE SEQUENCE</scope>
    <source>
        <strain evidence="2">R3-111a-1</strain>
    </source>
</reference>
<dbReference type="EnsemblFungi" id="EJT68739">
    <property type="protein sequence ID" value="EJT68739"/>
    <property type="gene ID" value="GGTG_13691"/>
</dbReference>
<feature type="compositionally biased region" description="Basic and acidic residues" evidence="1">
    <location>
        <begin position="248"/>
        <end position="258"/>
    </location>
</feature>
<reference evidence="3" key="4">
    <citation type="journal article" date="2015" name="G3 (Bethesda)">
        <title>Genome sequences of three phytopathogenic species of the Magnaporthaceae family of fungi.</title>
        <authorList>
            <person name="Okagaki L.H."/>
            <person name="Nunes C.C."/>
            <person name="Sailsbery J."/>
            <person name="Clay B."/>
            <person name="Brown D."/>
            <person name="John T."/>
            <person name="Oh Y."/>
            <person name="Young N."/>
            <person name="Fitzgerald M."/>
            <person name="Haas B.J."/>
            <person name="Zeng Q."/>
            <person name="Young S."/>
            <person name="Adiconis X."/>
            <person name="Fan L."/>
            <person name="Levin J.Z."/>
            <person name="Mitchell T.K."/>
            <person name="Okubara P.A."/>
            <person name="Farman M.L."/>
            <person name="Kohn L.M."/>
            <person name="Birren B."/>
            <person name="Ma L.-J."/>
            <person name="Dean R.A."/>
        </authorList>
    </citation>
    <scope>NUCLEOTIDE SEQUENCE</scope>
    <source>
        <strain evidence="3">R3-111a-1</strain>
    </source>
</reference>
<evidence type="ECO:0000256" key="1">
    <source>
        <dbReference type="SAM" id="MobiDB-lite"/>
    </source>
</evidence>
<keyword evidence="4" id="KW-1185">Reference proteome</keyword>
<organism evidence="2">
    <name type="scientific">Gaeumannomyces tritici (strain R3-111a-1)</name>
    <name type="common">Wheat and barley take-all root rot fungus</name>
    <name type="synonym">Gaeumannomyces graminis var. tritici</name>
    <dbReference type="NCBI Taxonomy" id="644352"/>
    <lineage>
        <taxon>Eukaryota</taxon>
        <taxon>Fungi</taxon>
        <taxon>Dikarya</taxon>
        <taxon>Ascomycota</taxon>
        <taxon>Pezizomycotina</taxon>
        <taxon>Sordariomycetes</taxon>
        <taxon>Sordariomycetidae</taxon>
        <taxon>Magnaporthales</taxon>
        <taxon>Magnaporthaceae</taxon>
        <taxon>Gaeumannomyces</taxon>
    </lineage>
</organism>
<accession>J3PJK5</accession>
<dbReference type="VEuPathDB" id="FungiDB:GGTG_13691"/>
<feature type="compositionally biased region" description="Basic and acidic residues" evidence="1">
    <location>
        <begin position="189"/>
        <end position="202"/>
    </location>
</feature>
<evidence type="ECO:0000313" key="2">
    <source>
        <dbReference type="EMBL" id="EJT68739.1"/>
    </source>
</evidence>
<dbReference type="EMBL" id="GL385429">
    <property type="protein sequence ID" value="EJT68739.1"/>
    <property type="molecule type" value="Genomic_DNA"/>
</dbReference>
<evidence type="ECO:0000313" key="4">
    <source>
        <dbReference type="Proteomes" id="UP000006039"/>
    </source>
</evidence>
<feature type="region of interest" description="Disordered" evidence="1">
    <location>
        <begin position="220"/>
        <end position="258"/>
    </location>
</feature>
<dbReference type="RefSeq" id="XP_009229872.1">
    <property type="nucleotide sequence ID" value="XM_009231608.1"/>
</dbReference>
<gene>
    <name evidence="3" type="primary">20354149</name>
    <name evidence="2" type="ORF">GGTG_13691</name>
</gene>
<sequence length="258" mass="27261">MLVRDPVDETSSGRQYINTTIALDVMTEDSTRSIADNFIKVMAHPSLLGCLSVGTYVGELYHIASGANGAAALDFIAKYCNGLLSSYERTPKIHTLKNIEASLQRTSSLVGELLRRRQLAALQDGLTELFVAMDGVVDLLNTPEMASDNGFGGQSQDDPQKVPTASLRASGSETSRHSPDAEQLAADTPRSEPEPAPSDKADNAAGSALAALHIIVPGPGLQLLGENADGAQEAPPSMTPISFPISSEDSRPSSEDNR</sequence>
<reference evidence="4" key="1">
    <citation type="submission" date="2010-07" db="EMBL/GenBank/DDBJ databases">
        <title>The genome sequence of Gaeumannomyces graminis var. tritici strain R3-111a-1.</title>
        <authorList>
            <consortium name="The Broad Institute Genome Sequencing Platform"/>
            <person name="Ma L.-J."/>
            <person name="Dead R."/>
            <person name="Young S."/>
            <person name="Zeng Q."/>
            <person name="Koehrsen M."/>
            <person name="Alvarado L."/>
            <person name="Berlin A."/>
            <person name="Chapman S.B."/>
            <person name="Chen Z."/>
            <person name="Freedman E."/>
            <person name="Gellesch M."/>
            <person name="Goldberg J."/>
            <person name="Griggs A."/>
            <person name="Gujja S."/>
            <person name="Heilman E.R."/>
            <person name="Heiman D."/>
            <person name="Hepburn T."/>
            <person name="Howarth C."/>
            <person name="Jen D."/>
            <person name="Larson L."/>
            <person name="Mehta T."/>
            <person name="Neiman D."/>
            <person name="Pearson M."/>
            <person name="Roberts A."/>
            <person name="Saif S."/>
            <person name="Shea T."/>
            <person name="Shenoy N."/>
            <person name="Sisk P."/>
            <person name="Stolte C."/>
            <person name="Sykes S."/>
            <person name="Walk T."/>
            <person name="White J."/>
            <person name="Yandava C."/>
            <person name="Haas B."/>
            <person name="Nusbaum C."/>
            <person name="Birren B."/>
        </authorList>
    </citation>
    <scope>NUCLEOTIDE SEQUENCE [LARGE SCALE GENOMIC DNA]</scope>
    <source>
        <strain evidence="4">R3-111a-1</strain>
    </source>
</reference>
<dbReference type="HOGENOM" id="CLU_1077860_0_0_1"/>
<name>J3PJK5_GAET3</name>
<reference evidence="3" key="5">
    <citation type="submission" date="2018-04" db="UniProtKB">
        <authorList>
            <consortium name="EnsemblFungi"/>
        </authorList>
    </citation>
    <scope>IDENTIFICATION</scope>
    <source>
        <strain evidence="3">R3-111a-1</strain>
    </source>
</reference>
<dbReference type="GeneID" id="20354149"/>
<dbReference type="AlphaFoldDB" id="J3PJK5"/>
<feature type="region of interest" description="Disordered" evidence="1">
    <location>
        <begin position="147"/>
        <end position="205"/>
    </location>
</feature>
<protein>
    <submittedName>
        <fullName evidence="2 3">Uncharacterized protein</fullName>
    </submittedName>
</protein>
<reference evidence="2" key="2">
    <citation type="submission" date="2010-07" db="EMBL/GenBank/DDBJ databases">
        <authorList>
            <consortium name="The Broad Institute Genome Sequencing Platform"/>
            <consortium name="Broad Institute Genome Sequencing Center for Infectious Disease"/>
            <person name="Ma L.-J."/>
            <person name="Dead R."/>
            <person name="Young S."/>
            <person name="Zeng Q."/>
            <person name="Koehrsen M."/>
            <person name="Alvarado L."/>
            <person name="Berlin A."/>
            <person name="Chapman S.B."/>
            <person name="Chen Z."/>
            <person name="Freedman E."/>
            <person name="Gellesch M."/>
            <person name="Goldberg J."/>
            <person name="Griggs A."/>
            <person name="Gujja S."/>
            <person name="Heilman E.R."/>
            <person name="Heiman D."/>
            <person name="Hepburn T."/>
            <person name="Howarth C."/>
            <person name="Jen D."/>
            <person name="Larson L."/>
            <person name="Mehta T."/>
            <person name="Neiman D."/>
            <person name="Pearson M."/>
            <person name="Roberts A."/>
            <person name="Saif S."/>
            <person name="Shea T."/>
            <person name="Shenoy N."/>
            <person name="Sisk P."/>
            <person name="Stolte C."/>
            <person name="Sykes S."/>
            <person name="Walk T."/>
            <person name="White J."/>
            <person name="Yandava C."/>
            <person name="Haas B."/>
            <person name="Nusbaum C."/>
            <person name="Birren B."/>
        </authorList>
    </citation>
    <scope>NUCLEOTIDE SEQUENCE</scope>
    <source>
        <strain evidence="2">R3-111a-1</strain>
    </source>
</reference>
<dbReference type="Proteomes" id="UP000006039">
    <property type="component" value="Unassembled WGS sequence"/>
</dbReference>